<keyword evidence="12" id="KW-1185">Reference proteome</keyword>
<dbReference type="AlphaFoldDB" id="A0A023BRF7"/>
<comment type="caution">
    <text evidence="11">The sequence shown here is derived from an EMBL/GenBank/DDBJ whole genome shotgun (WGS) entry which is preliminary data.</text>
</comment>
<dbReference type="Gene3D" id="3.90.79.20">
    <property type="match status" value="1"/>
</dbReference>
<dbReference type="GO" id="GO:0006742">
    <property type="term" value="P:NADP+ catabolic process"/>
    <property type="evidence" value="ECO:0007669"/>
    <property type="project" value="TreeGrafter"/>
</dbReference>
<keyword evidence="5" id="KW-0479">Metal-binding</keyword>
<dbReference type="NCBIfam" id="NF001299">
    <property type="entry name" value="PRK00241.1"/>
    <property type="match status" value="1"/>
</dbReference>
<dbReference type="Pfam" id="PF00293">
    <property type="entry name" value="NUDIX"/>
    <property type="match status" value="1"/>
</dbReference>
<name>A0A023BRF7_9FLAO</name>
<dbReference type="PROSITE" id="PS51462">
    <property type="entry name" value="NUDIX"/>
    <property type="match status" value="1"/>
</dbReference>
<dbReference type="Gene3D" id="3.90.79.10">
    <property type="entry name" value="Nucleoside Triphosphate Pyrophosphohydrolase"/>
    <property type="match status" value="1"/>
</dbReference>
<dbReference type="InterPro" id="IPR049734">
    <property type="entry name" value="NudC-like_C"/>
</dbReference>
<dbReference type="EMBL" id="AQRA01000007">
    <property type="protein sequence ID" value="EZH72575.1"/>
    <property type="molecule type" value="Genomic_DNA"/>
</dbReference>
<sequence>MKKQYYSNPFFDRAAEKRRTPSAVSANDVLIISFQHKFYFFQERERKELAMFPLELFDQISLNSSFLGVQKDKKIWTAELTEANVKSVSKILKAGQFYDIRDLVGQLENEQAALLAYALGINKWHEVTRFCGACGADTKSWENGHSKKCKNPKCSTIFYPQISPAIIVLIEYKPKEGQPLCLLNKRKIDNGYMCSTFAGFVEIGESLEDAVVREMKEEVNVDVTNLRYVDSQPWSFSSSLMMGFVAEVDHTEFVVDGEEIKEAAWFSAEQIHKSVLKEELTLSRPDSIARFLIETWANDNLNKML</sequence>
<dbReference type="GO" id="GO:0005829">
    <property type="term" value="C:cytosol"/>
    <property type="evidence" value="ECO:0007669"/>
    <property type="project" value="TreeGrafter"/>
</dbReference>
<comment type="cofactor">
    <cofactor evidence="2">
        <name>Zn(2+)</name>
        <dbReference type="ChEBI" id="CHEBI:29105"/>
    </cofactor>
</comment>
<comment type="similarity">
    <text evidence="3">Belongs to the Nudix hydrolase family. NudC subfamily.</text>
</comment>
<proteinExistence type="inferred from homology"/>
<evidence type="ECO:0000256" key="3">
    <source>
        <dbReference type="ARBA" id="ARBA00009595"/>
    </source>
</evidence>
<dbReference type="PROSITE" id="PS00893">
    <property type="entry name" value="NUDIX_BOX"/>
    <property type="match status" value="1"/>
</dbReference>
<evidence type="ECO:0000256" key="7">
    <source>
        <dbReference type="ARBA" id="ARBA00022842"/>
    </source>
</evidence>
<comment type="cofactor">
    <cofactor evidence="1">
        <name>Mg(2+)</name>
        <dbReference type="ChEBI" id="CHEBI:18420"/>
    </cofactor>
</comment>
<organism evidence="11 12">
    <name type="scientific">Aquimarina atlantica</name>
    <dbReference type="NCBI Taxonomy" id="1317122"/>
    <lineage>
        <taxon>Bacteria</taxon>
        <taxon>Pseudomonadati</taxon>
        <taxon>Bacteroidota</taxon>
        <taxon>Flavobacteriia</taxon>
        <taxon>Flavobacteriales</taxon>
        <taxon>Flavobacteriaceae</taxon>
        <taxon>Aquimarina</taxon>
    </lineage>
</organism>
<protein>
    <recommendedName>
        <fullName evidence="4">NAD(+) diphosphatase</fullName>
        <ecNumber evidence="4">3.6.1.22</ecNumber>
    </recommendedName>
</protein>
<dbReference type="CDD" id="cd03429">
    <property type="entry name" value="NUDIX_NADH_pyrophosphatase_Nudt13"/>
    <property type="match status" value="1"/>
</dbReference>
<keyword evidence="7" id="KW-0460">Magnesium</keyword>
<dbReference type="GO" id="GO:0019677">
    <property type="term" value="P:NAD+ catabolic process"/>
    <property type="evidence" value="ECO:0007669"/>
    <property type="project" value="TreeGrafter"/>
</dbReference>
<dbReference type="GO" id="GO:0035529">
    <property type="term" value="F:NADH pyrophosphatase activity"/>
    <property type="evidence" value="ECO:0007669"/>
    <property type="project" value="TreeGrafter"/>
</dbReference>
<evidence type="ECO:0000256" key="6">
    <source>
        <dbReference type="ARBA" id="ARBA00022801"/>
    </source>
</evidence>
<evidence type="ECO:0000256" key="5">
    <source>
        <dbReference type="ARBA" id="ARBA00022723"/>
    </source>
</evidence>
<dbReference type="InterPro" id="IPR015376">
    <property type="entry name" value="Znr_NADH_PPase"/>
</dbReference>
<evidence type="ECO:0000256" key="4">
    <source>
        <dbReference type="ARBA" id="ARBA00012381"/>
    </source>
</evidence>
<dbReference type="Proteomes" id="UP000023541">
    <property type="component" value="Unassembled WGS sequence"/>
</dbReference>
<evidence type="ECO:0000256" key="2">
    <source>
        <dbReference type="ARBA" id="ARBA00001947"/>
    </source>
</evidence>
<dbReference type="InterPro" id="IPR020084">
    <property type="entry name" value="NUDIX_hydrolase_CS"/>
</dbReference>
<dbReference type="InterPro" id="IPR015797">
    <property type="entry name" value="NUDIX_hydrolase-like_dom_sf"/>
</dbReference>
<dbReference type="OrthoDB" id="9787476at2"/>
<evidence type="ECO:0000256" key="1">
    <source>
        <dbReference type="ARBA" id="ARBA00001946"/>
    </source>
</evidence>
<feature type="domain" description="Nudix hydrolase" evidence="10">
    <location>
        <begin position="160"/>
        <end position="294"/>
    </location>
</feature>
<dbReference type="SUPFAM" id="SSF55811">
    <property type="entry name" value="Nudix"/>
    <property type="match status" value="1"/>
</dbReference>
<dbReference type="InterPro" id="IPR000086">
    <property type="entry name" value="NUDIX_hydrolase_dom"/>
</dbReference>
<dbReference type="GO" id="GO:0046872">
    <property type="term" value="F:metal ion binding"/>
    <property type="evidence" value="ECO:0007669"/>
    <property type="project" value="UniProtKB-KW"/>
</dbReference>
<dbReference type="RefSeq" id="WP_051575891.1">
    <property type="nucleotide sequence ID" value="NZ_AQRA01000007.1"/>
</dbReference>
<reference evidence="11 12" key="1">
    <citation type="submission" date="2014-04" db="EMBL/GenBank/DDBJ databases">
        <title>Aquimarina sp. 22II-S11-z7 Genome Sequencing.</title>
        <authorList>
            <person name="Lai Q."/>
        </authorList>
    </citation>
    <scope>NUCLEOTIDE SEQUENCE [LARGE SCALE GENOMIC DNA]</scope>
    <source>
        <strain evidence="11 12">22II-S11-z7</strain>
    </source>
</reference>
<accession>A0A023BRF7</accession>
<keyword evidence="8" id="KW-0520">NAD</keyword>
<dbReference type="PANTHER" id="PTHR42904">
    <property type="entry name" value="NUDIX HYDROLASE, NUDC SUBFAMILY"/>
    <property type="match status" value="1"/>
</dbReference>
<comment type="catalytic activity">
    <reaction evidence="9">
        <text>a 5'-end NAD(+)-phospho-ribonucleoside in mRNA + H2O = a 5'-end phospho-adenosine-phospho-ribonucleoside in mRNA + beta-nicotinamide D-ribonucleotide + 2 H(+)</text>
        <dbReference type="Rhea" id="RHEA:60876"/>
        <dbReference type="Rhea" id="RHEA-COMP:15698"/>
        <dbReference type="Rhea" id="RHEA-COMP:15719"/>
        <dbReference type="ChEBI" id="CHEBI:14649"/>
        <dbReference type="ChEBI" id="CHEBI:15377"/>
        <dbReference type="ChEBI" id="CHEBI:15378"/>
        <dbReference type="ChEBI" id="CHEBI:144029"/>
        <dbReference type="ChEBI" id="CHEBI:144051"/>
    </reaction>
    <physiologicalReaction direction="left-to-right" evidence="9">
        <dbReference type="Rhea" id="RHEA:60877"/>
    </physiologicalReaction>
</comment>
<dbReference type="eggNOG" id="COG2816">
    <property type="taxonomic scope" value="Bacteria"/>
</dbReference>
<evidence type="ECO:0000313" key="12">
    <source>
        <dbReference type="Proteomes" id="UP000023541"/>
    </source>
</evidence>
<dbReference type="Pfam" id="PF09297">
    <property type="entry name" value="Zn_ribbon_NUD"/>
    <property type="match status" value="1"/>
</dbReference>
<gene>
    <name evidence="11" type="ORF">ATO12_20790</name>
</gene>
<evidence type="ECO:0000259" key="10">
    <source>
        <dbReference type="PROSITE" id="PS51462"/>
    </source>
</evidence>
<dbReference type="InterPro" id="IPR050241">
    <property type="entry name" value="NAD-cap_RNA_hydrolase_NudC"/>
</dbReference>
<keyword evidence="6" id="KW-0378">Hydrolase</keyword>
<evidence type="ECO:0000313" key="11">
    <source>
        <dbReference type="EMBL" id="EZH72575.1"/>
    </source>
</evidence>
<dbReference type="PANTHER" id="PTHR42904:SF6">
    <property type="entry name" value="NAD-CAPPED RNA HYDROLASE NUDT12"/>
    <property type="match status" value="1"/>
</dbReference>
<dbReference type="Pfam" id="PF09296">
    <property type="entry name" value="NUDIX-like"/>
    <property type="match status" value="1"/>
</dbReference>
<evidence type="ECO:0000256" key="8">
    <source>
        <dbReference type="ARBA" id="ARBA00023027"/>
    </source>
</evidence>
<dbReference type="EC" id="3.6.1.22" evidence="4"/>
<dbReference type="STRING" id="1317122.ATO12_20790"/>
<evidence type="ECO:0000256" key="9">
    <source>
        <dbReference type="ARBA" id="ARBA00023679"/>
    </source>
</evidence>
<dbReference type="InterPro" id="IPR015375">
    <property type="entry name" value="NADH_PPase-like_N"/>
</dbReference>